<organism evidence="1 2">
    <name type="scientific">Dreissena polymorpha</name>
    <name type="common">Zebra mussel</name>
    <name type="synonym">Mytilus polymorpha</name>
    <dbReference type="NCBI Taxonomy" id="45954"/>
    <lineage>
        <taxon>Eukaryota</taxon>
        <taxon>Metazoa</taxon>
        <taxon>Spiralia</taxon>
        <taxon>Lophotrochozoa</taxon>
        <taxon>Mollusca</taxon>
        <taxon>Bivalvia</taxon>
        <taxon>Autobranchia</taxon>
        <taxon>Heteroconchia</taxon>
        <taxon>Euheterodonta</taxon>
        <taxon>Imparidentia</taxon>
        <taxon>Neoheterodontei</taxon>
        <taxon>Myida</taxon>
        <taxon>Dreissenoidea</taxon>
        <taxon>Dreissenidae</taxon>
        <taxon>Dreissena</taxon>
    </lineage>
</organism>
<proteinExistence type="predicted"/>
<protein>
    <submittedName>
        <fullName evidence="1">Uncharacterized protein</fullName>
    </submittedName>
</protein>
<keyword evidence="2" id="KW-1185">Reference proteome</keyword>
<name>A0A9D4MZF6_DREPO</name>
<reference evidence="1" key="1">
    <citation type="journal article" date="2019" name="bioRxiv">
        <title>The Genome of the Zebra Mussel, Dreissena polymorpha: A Resource for Invasive Species Research.</title>
        <authorList>
            <person name="McCartney M.A."/>
            <person name="Auch B."/>
            <person name="Kono T."/>
            <person name="Mallez S."/>
            <person name="Zhang Y."/>
            <person name="Obille A."/>
            <person name="Becker A."/>
            <person name="Abrahante J.E."/>
            <person name="Garbe J."/>
            <person name="Badalamenti J.P."/>
            <person name="Herman A."/>
            <person name="Mangelson H."/>
            <person name="Liachko I."/>
            <person name="Sullivan S."/>
            <person name="Sone E.D."/>
            <person name="Koren S."/>
            <person name="Silverstein K.A.T."/>
            <person name="Beckman K.B."/>
            <person name="Gohl D.M."/>
        </authorList>
    </citation>
    <scope>NUCLEOTIDE SEQUENCE</scope>
    <source>
        <strain evidence="1">Duluth1</strain>
        <tissue evidence="1">Whole animal</tissue>
    </source>
</reference>
<evidence type="ECO:0000313" key="2">
    <source>
        <dbReference type="Proteomes" id="UP000828390"/>
    </source>
</evidence>
<evidence type="ECO:0000313" key="1">
    <source>
        <dbReference type="EMBL" id="KAH3884801.1"/>
    </source>
</evidence>
<dbReference type="AlphaFoldDB" id="A0A9D4MZF6"/>
<dbReference type="EMBL" id="JAIWYP010000001">
    <property type="protein sequence ID" value="KAH3884801.1"/>
    <property type="molecule type" value="Genomic_DNA"/>
</dbReference>
<reference evidence="1" key="2">
    <citation type="submission" date="2020-11" db="EMBL/GenBank/DDBJ databases">
        <authorList>
            <person name="McCartney M.A."/>
            <person name="Auch B."/>
            <person name="Kono T."/>
            <person name="Mallez S."/>
            <person name="Becker A."/>
            <person name="Gohl D.M."/>
            <person name="Silverstein K.A.T."/>
            <person name="Koren S."/>
            <person name="Bechman K.B."/>
            <person name="Herman A."/>
            <person name="Abrahante J.E."/>
            <person name="Garbe J."/>
        </authorList>
    </citation>
    <scope>NUCLEOTIDE SEQUENCE</scope>
    <source>
        <strain evidence="1">Duluth1</strain>
        <tissue evidence="1">Whole animal</tissue>
    </source>
</reference>
<dbReference type="Proteomes" id="UP000828390">
    <property type="component" value="Unassembled WGS sequence"/>
</dbReference>
<accession>A0A9D4MZF6</accession>
<gene>
    <name evidence="1" type="ORF">DPMN_008786</name>
</gene>
<comment type="caution">
    <text evidence="1">The sequence shown here is derived from an EMBL/GenBank/DDBJ whole genome shotgun (WGS) entry which is preliminary data.</text>
</comment>
<sequence>MLKLYKLTGEDLNCVCFKASGIDDSYHTAATARRHAQEFSNSSDRNIFDVVTWY</sequence>